<dbReference type="InterPro" id="IPR002110">
    <property type="entry name" value="Ankyrin_rpt"/>
</dbReference>
<proteinExistence type="predicted"/>
<dbReference type="AlphaFoldDB" id="A0A061R2R8"/>
<feature type="repeat" description="ANK" evidence="3">
    <location>
        <begin position="120"/>
        <end position="152"/>
    </location>
</feature>
<evidence type="ECO:0000256" key="1">
    <source>
        <dbReference type="ARBA" id="ARBA00022737"/>
    </source>
</evidence>
<feature type="repeat" description="ANK" evidence="3">
    <location>
        <begin position="53"/>
        <end position="85"/>
    </location>
</feature>
<dbReference type="Pfam" id="PF13857">
    <property type="entry name" value="Ank_5"/>
    <property type="match status" value="1"/>
</dbReference>
<protein>
    <submittedName>
        <fullName evidence="5">Ankyrin repeat-containing protein</fullName>
    </submittedName>
</protein>
<dbReference type="SUPFAM" id="SSF48403">
    <property type="entry name" value="Ankyrin repeat"/>
    <property type="match status" value="1"/>
</dbReference>
<accession>A0A061R2R8</accession>
<reference evidence="5" key="1">
    <citation type="submission" date="2014-05" db="EMBL/GenBank/DDBJ databases">
        <title>The transcriptome of the halophilic microalga Tetraselmis sp. GSL018 isolated from the Great Salt Lake, Utah.</title>
        <authorList>
            <person name="Jinkerson R.E."/>
            <person name="D'Adamo S."/>
            <person name="Posewitz M.C."/>
        </authorList>
    </citation>
    <scope>NUCLEOTIDE SEQUENCE</scope>
    <source>
        <strain evidence="5">GSL018</strain>
    </source>
</reference>
<evidence type="ECO:0000256" key="4">
    <source>
        <dbReference type="SAM" id="MobiDB-lite"/>
    </source>
</evidence>
<dbReference type="PROSITE" id="PS50088">
    <property type="entry name" value="ANK_REPEAT"/>
    <property type="match status" value="4"/>
</dbReference>
<dbReference type="SMART" id="SM00248">
    <property type="entry name" value="ANK"/>
    <property type="match status" value="4"/>
</dbReference>
<feature type="repeat" description="ANK" evidence="3">
    <location>
        <begin position="153"/>
        <end position="185"/>
    </location>
</feature>
<name>A0A061R2R8_9CHLO</name>
<dbReference type="InterPro" id="IPR036770">
    <property type="entry name" value="Ankyrin_rpt-contain_sf"/>
</dbReference>
<dbReference type="PANTHER" id="PTHR24171">
    <property type="entry name" value="ANKYRIN REPEAT DOMAIN-CONTAINING PROTEIN 39-RELATED"/>
    <property type="match status" value="1"/>
</dbReference>
<dbReference type="PANTHER" id="PTHR24171:SF9">
    <property type="entry name" value="ANKYRIN REPEAT DOMAIN-CONTAINING PROTEIN 39"/>
    <property type="match status" value="1"/>
</dbReference>
<evidence type="ECO:0000256" key="3">
    <source>
        <dbReference type="PROSITE-ProRule" id="PRU00023"/>
    </source>
</evidence>
<evidence type="ECO:0000256" key="2">
    <source>
        <dbReference type="ARBA" id="ARBA00023043"/>
    </source>
</evidence>
<dbReference type="Gene3D" id="1.25.40.20">
    <property type="entry name" value="Ankyrin repeat-containing domain"/>
    <property type="match status" value="1"/>
</dbReference>
<organism evidence="5">
    <name type="scientific">Tetraselmis sp. GSL018</name>
    <dbReference type="NCBI Taxonomy" id="582737"/>
    <lineage>
        <taxon>Eukaryota</taxon>
        <taxon>Viridiplantae</taxon>
        <taxon>Chlorophyta</taxon>
        <taxon>core chlorophytes</taxon>
        <taxon>Chlorodendrophyceae</taxon>
        <taxon>Chlorodendrales</taxon>
        <taxon>Chlorodendraceae</taxon>
        <taxon>Tetraselmis</taxon>
    </lineage>
</organism>
<sequence>MEDTVSYDGDFQQPSFPGVGTDTGTAAEGSEDLDEIETLAQLNDEAINSTYEAGRTKMGVAARQGNIRQVESLLYEGGSANETDEYGETALHLAAVSGQVKMVKFLVEDCRAEVNAPNWEGWTPLFWAATRGQVEIAKYLIEMGADVEMQASHDWLPLHLAALNGDLAMVQALLEAGADPAAENNFGCTPLSLAGNADVAALLEEHLNPAVARVMSMTSKHSSVDGMRQPSVSSTVRDRKPRKLRAIR</sequence>
<dbReference type="Pfam" id="PF12796">
    <property type="entry name" value="Ank_2"/>
    <property type="match status" value="1"/>
</dbReference>
<dbReference type="PROSITE" id="PS50297">
    <property type="entry name" value="ANK_REP_REGION"/>
    <property type="match status" value="3"/>
</dbReference>
<dbReference type="EMBL" id="GBEZ01021747">
    <property type="protein sequence ID" value="JAC65034.1"/>
    <property type="molecule type" value="Transcribed_RNA"/>
</dbReference>
<evidence type="ECO:0000313" key="5">
    <source>
        <dbReference type="EMBL" id="JAC65034.1"/>
    </source>
</evidence>
<gene>
    <name evidence="5" type="ORF">TSPGSL018_16995</name>
</gene>
<feature type="region of interest" description="Disordered" evidence="4">
    <location>
        <begin position="218"/>
        <end position="248"/>
    </location>
</feature>
<keyword evidence="2 3" id="KW-0040">ANK repeat</keyword>
<keyword evidence="1" id="KW-0677">Repeat</keyword>
<feature type="compositionally biased region" description="Basic residues" evidence="4">
    <location>
        <begin position="239"/>
        <end position="248"/>
    </location>
</feature>
<feature type="repeat" description="ANK" evidence="3">
    <location>
        <begin position="86"/>
        <end position="108"/>
    </location>
</feature>
<dbReference type="PRINTS" id="PR01415">
    <property type="entry name" value="ANKYRIN"/>
</dbReference>
<feature type="region of interest" description="Disordered" evidence="4">
    <location>
        <begin position="1"/>
        <end position="28"/>
    </location>
</feature>